<feature type="region of interest" description="Disordered" evidence="1">
    <location>
        <begin position="1"/>
        <end position="42"/>
    </location>
</feature>
<dbReference type="RefSeq" id="WP_020871113.1">
    <property type="nucleotide sequence ID" value="NZ_CP085193.1"/>
</dbReference>
<gene>
    <name evidence="2" type="ORF">D3C57_112600</name>
</gene>
<comment type="caution">
    <text evidence="2">The sequence shown here is derived from an EMBL/GenBank/DDBJ whole genome shotgun (WGS) entry which is preliminary data.</text>
</comment>
<reference evidence="2 3" key="1">
    <citation type="journal article" date="2018" name="J. Biol. Chem.">
        <title>Discovery of the actinoplanic acid pathway in Streptomyces rapamycinicus reveals a genetically conserved synergism with rapamycin.</title>
        <authorList>
            <person name="Mrak P."/>
            <person name="Krastel P."/>
            <person name="Pivk Lukancic P."/>
            <person name="Tao J."/>
            <person name="Pistorius D."/>
            <person name="Moore C.M."/>
        </authorList>
    </citation>
    <scope>NUCLEOTIDE SEQUENCE [LARGE SCALE GENOMIC DNA]</scope>
    <source>
        <strain evidence="2 3">NRRL 5491</strain>
    </source>
</reference>
<dbReference type="HOGENOM" id="CLU_3258493_0_0_11"/>
<dbReference type="AlphaFoldDB" id="A0A0A0NKZ5"/>
<proteinExistence type="predicted"/>
<evidence type="ECO:0000313" key="3">
    <source>
        <dbReference type="Proteomes" id="UP000281594"/>
    </source>
</evidence>
<dbReference type="eggNOG" id="ENOG5031W8P">
    <property type="taxonomic scope" value="Bacteria"/>
</dbReference>
<protein>
    <submittedName>
        <fullName evidence="2">Uncharacterized protein</fullName>
    </submittedName>
</protein>
<dbReference type="STRING" id="1343740.M271_31060"/>
<evidence type="ECO:0000313" key="2">
    <source>
        <dbReference type="EMBL" id="RLV79223.1"/>
    </source>
</evidence>
<dbReference type="EMBL" id="QYCY01000001">
    <property type="protein sequence ID" value="RLV79223.1"/>
    <property type="molecule type" value="Genomic_DNA"/>
</dbReference>
<name>A0A0A0NKZ5_STRRN</name>
<dbReference type="KEGG" id="src:M271_31060"/>
<evidence type="ECO:0000256" key="1">
    <source>
        <dbReference type="SAM" id="MobiDB-lite"/>
    </source>
</evidence>
<accession>A0A0A0NKZ5</accession>
<sequence length="42" mass="4456">MRLQHVVARQDPEDGATMPDTDAPSPSGGTPGDSDDGRQYAR</sequence>
<dbReference type="Proteomes" id="UP000281594">
    <property type="component" value="Unassembled WGS sequence"/>
</dbReference>
<organism evidence="2 3">
    <name type="scientific">Streptomyces rapamycinicus (strain ATCC 29253 / DSM 41530 / NRRL 5491 / AYB-994)</name>
    <name type="common">Streptomyces hygroscopicus (strain ATCC 29253)</name>
    <dbReference type="NCBI Taxonomy" id="1343740"/>
    <lineage>
        <taxon>Bacteria</taxon>
        <taxon>Bacillati</taxon>
        <taxon>Actinomycetota</taxon>
        <taxon>Actinomycetes</taxon>
        <taxon>Kitasatosporales</taxon>
        <taxon>Streptomycetaceae</taxon>
        <taxon>Streptomyces</taxon>
        <taxon>Streptomyces violaceusniger group</taxon>
    </lineage>
</organism>